<dbReference type="SMR" id="A0A8T3B5R8"/>
<dbReference type="Pfam" id="PF24892">
    <property type="entry name" value="UTP6_C"/>
    <property type="match status" value="1"/>
</dbReference>
<evidence type="ECO:0000259" key="6">
    <source>
        <dbReference type="Pfam" id="PF08640"/>
    </source>
</evidence>
<evidence type="ECO:0000313" key="9">
    <source>
        <dbReference type="Proteomes" id="UP000829196"/>
    </source>
</evidence>
<name>A0A8T3B5R8_DENNO</name>
<protein>
    <recommendedName>
        <fullName evidence="10">U3 small nucleolar RNA-associated protein 6</fullName>
    </recommendedName>
</protein>
<dbReference type="PANTHER" id="PTHR23271">
    <property type="entry name" value="HEPATOCELLULAR CARCINOMA-ASSOCIATED ANTIGEN 66"/>
    <property type="match status" value="1"/>
</dbReference>
<evidence type="ECO:0000256" key="5">
    <source>
        <dbReference type="ARBA" id="ARBA00023242"/>
    </source>
</evidence>
<dbReference type="InterPro" id="IPR055347">
    <property type="entry name" value="UTP6_N"/>
</dbReference>
<dbReference type="GO" id="GO:0000462">
    <property type="term" value="P:maturation of SSU-rRNA from tricistronic rRNA transcript (SSU-rRNA, 5.8S rRNA, LSU-rRNA)"/>
    <property type="evidence" value="ECO:0007669"/>
    <property type="project" value="InterPro"/>
</dbReference>
<dbReference type="EMBL" id="JAGYWB010000011">
    <property type="protein sequence ID" value="KAI0504402.1"/>
    <property type="molecule type" value="Genomic_DNA"/>
</dbReference>
<reference evidence="8" key="1">
    <citation type="journal article" date="2022" name="Front. Genet.">
        <title>Chromosome-Scale Assembly of the Dendrobium nobile Genome Provides Insights Into the Molecular Mechanism of the Biosynthesis of the Medicinal Active Ingredient of Dendrobium.</title>
        <authorList>
            <person name="Xu Q."/>
            <person name="Niu S.-C."/>
            <person name="Li K.-L."/>
            <person name="Zheng P.-J."/>
            <person name="Zhang X.-J."/>
            <person name="Jia Y."/>
            <person name="Liu Y."/>
            <person name="Niu Y.-X."/>
            <person name="Yu L.-H."/>
            <person name="Chen D.-F."/>
            <person name="Zhang G.-Q."/>
        </authorList>
    </citation>
    <scope>NUCLEOTIDE SEQUENCE</scope>
    <source>
        <tissue evidence="8">Leaf</tissue>
    </source>
</reference>
<dbReference type="GO" id="GO:0032040">
    <property type="term" value="C:small-subunit processome"/>
    <property type="evidence" value="ECO:0007669"/>
    <property type="project" value="TreeGrafter"/>
</dbReference>
<dbReference type="InterPro" id="IPR003107">
    <property type="entry name" value="HAT"/>
</dbReference>
<keyword evidence="9" id="KW-1185">Reference proteome</keyword>
<dbReference type="GO" id="GO:0034388">
    <property type="term" value="C:Pwp2p-containing subcomplex of 90S preribosome"/>
    <property type="evidence" value="ECO:0007669"/>
    <property type="project" value="TreeGrafter"/>
</dbReference>
<evidence type="ECO:0000313" key="8">
    <source>
        <dbReference type="EMBL" id="KAI0504402.1"/>
    </source>
</evidence>
<dbReference type="SUPFAM" id="SSF48452">
    <property type="entry name" value="TPR-like"/>
    <property type="match status" value="1"/>
</dbReference>
<dbReference type="OrthoDB" id="28112at2759"/>
<comment type="similarity">
    <text evidence="2">Belongs to the UTP6 family.</text>
</comment>
<dbReference type="Pfam" id="PF08640">
    <property type="entry name" value="U3_assoc_6"/>
    <property type="match status" value="1"/>
</dbReference>
<dbReference type="Proteomes" id="UP000829196">
    <property type="component" value="Unassembled WGS sequence"/>
</dbReference>
<evidence type="ECO:0008006" key="10">
    <source>
        <dbReference type="Google" id="ProtNLM"/>
    </source>
</evidence>
<dbReference type="InterPro" id="IPR013949">
    <property type="entry name" value="Utp6"/>
</dbReference>
<dbReference type="GO" id="GO:0030515">
    <property type="term" value="F:snoRNA binding"/>
    <property type="evidence" value="ECO:0007669"/>
    <property type="project" value="InterPro"/>
</dbReference>
<proteinExistence type="inferred from homology"/>
<accession>A0A8T3B5R8</accession>
<comment type="caution">
    <text evidence="8">The sequence shown here is derived from an EMBL/GenBank/DDBJ whole genome shotgun (WGS) entry which is preliminary data.</text>
</comment>
<feature type="domain" description="U3 small nucleolar RNA-associated protein 6 homolog C-terminal" evidence="7">
    <location>
        <begin position="360"/>
        <end position="646"/>
    </location>
</feature>
<keyword evidence="3" id="KW-0698">rRNA processing</keyword>
<evidence type="ECO:0000256" key="3">
    <source>
        <dbReference type="ARBA" id="ARBA00022552"/>
    </source>
</evidence>
<sequence length="656" mass="76046">MADVVQYRLERMANELDDLERRGLIEVDKISDIVKQRREFEYRLQRPSPLKQDFLAYIEYEKKLEAYRKLRKRIIIYQMEEEDERERGKKKRRKKWKKSISDFAGVLRILDLYRMAVMRYKGDLGLWFEYLEFCRERRHGRMKEALGQALKLHPKVPGLWIYAASWEFDKNLNVVAARALMQSGLRACPNSEDMWIEYLRLELTYLNKLKARKEALGEDLKTLERGSVEVSQWKEDNKDLFMSLDTGNNEEKNGKESDSKGHVEKQNIFWQLGSMVLEAIYHEATKALPLSINLRKRLLEVLGSVDLAHSDELRSEILKDLKRDFSHDEQYWDMTARLHISDIDMTNGDAKSDVLSKLKQAFQVYEEALNVIPSVKMFSLFVNFWIDVACPESMVHNVGLEVSEFSLFLKRAYEKAESTGCLIEDLAYQYILFYLQAGKIDKARKVAEKLSSGKLSEASTVWLLRISIEIKCLANKTSSMSKDDLNYIFQLLERVLNRLSLSKAEGLWFMALKVFSCHKAYFKRLVKILEGALARCSSNCESSVSAAVVDRTLQSDGILNARVLYNGFLALPHPGLALFKHCIELEKNLASLGDAAALQNARRLYESALEIYRHDRDLWKDYHAMEIKMGTSTTANAVYWRARKELKDTTGFCPPS</sequence>
<evidence type="ECO:0000256" key="1">
    <source>
        <dbReference type="ARBA" id="ARBA00004604"/>
    </source>
</evidence>
<organism evidence="8 9">
    <name type="scientific">Dendrobium nobile</name>
    <name type="common">Orchid</name>
    <dbReference type="NCBI Taxonomy" id="94219"/>
    <lineage>
        <taxon>Eukaryota</taxon>
        <taxon>Viridiplantae</taxon>
        <taxon>Streptophyta</taxon>
        <taxon>Embryophyta</taxon>
        <taxon>Tracheophyta</taxon>
        <taxon>Spermatophyta</taxon>
        <taxon>Magnoliopsida</taxon>
        <taxon>Liliopsida</taxon>
        <taxon>Asparagales</taxon>
        <taxon>Orchidaceae</taxon>
        <taxon>Epidendroideae</taxon>
        <taxon>Malaxideae</taxon>
        <taxon>Dendrobiinae</taxon>
        <taxon>Dendrobium</taxon>
    </lineage>
</organism>
<comment type="subcellular location">
    <subcellularLocation>
        <location evidence="1">Nucleus</location>
        <location evidence="1">Nucleolus</location>
    </subcellularLocation>
</comment>
<keyword evidence="5" id="KW-0539">Nucleus</keyword>
<evidence type="ECO:0000259" key="7">
    <source>
        <dbReference type="Pfam" id="PF24892"/>
    </source>
</evidence>
<keyword evidence="4" id="KW-0677">Repeat</keyword>
<dbReference type="AlphaFoldDB" id="A0A8T3B5R8"/>
<dbReference type="SMART" id="SM00386">
    <property type="entry name" value="HAT"/>
    <property type="match status" value="6"/>
</dbReference>
<dbReference type="InterPro" id="IPR011990">
    <property type="entry name" value="TPR-like_helical_dom_sf"/>
</dbReference>
<evidence type="ECO:0000256" key="4">
    <source>
        <dbReference type="ARBA" id="ARBA00022737"/>
    </source>
</evidence>
<evidence type="ECO:0000256" key="2">
    <source>
        <dbReference type="ARBA" id="ARBA00010734"/>
    </source>
</evidence>
<dbReference type="InterPro" id="IPR056907">
    <property type="entry name" value="UTP6_C"/>
</dbReference>
<dbReference type="Gene3D" id="1.25.40.10">
    <property type="entry name" value="Tetratricopeptide repeat domain"/>
    <property type="match status" value="3"/>
</dbReference>
<gene>
    <name evidence="8" type="ORF">KFK09_015354</name>
</gene>
<dbReference type="PANTHER" id="PTHR23271:SF1">
    <property type="entry name" value="U3 SMALL NUCLEOLAR RNA-ASSOCIATED PROTEIN 6 HOMOLOG"/>
    <property type="match status" value="1"/>
</dbReference>
<feature type="domain" description="U3 small nucleolar RNA-associated protein 6 N-terminal" evidence="6">
    <location>
        <begin position="9"/>
        <end position="84"/>
    </location>
</feature>